<dbReference type="PANTHER" id="PTHR10625:SF10">
    <property type="entry name" value="HISTONE DEACETYLASE HDAC1"/>
    <property type="match status" value="1"/>
</dbReference>
<dbReference type="InterPro" id="IPR023801">
    <property type="entry name" value="His_deacetylse_dom"/>
</dbReference>
<dbReference type="RefSeq" id="WP_104428425.1">
    <property type="nucleotide sequence ID" value="NZ_PTIZ01000003.1"/>
</dbReference>
<reference evidence="3 4" key="1">
    <citation type="submission" date="2018-02" db="EMBL/GenBank/DDBJ databases">
        <title>Subsurface microbial communities from deep shales in Ohio and West Virginia, USA.</title>
        <authorList>
            <person name="Wrighton K."/>
        </authorList>
    </citation>
    <scope>NUCLEOTIDE SEQUENCE [LARGE SCALE GENOMIC DNA]</scope>
    <source>
        <strain evidence="3 4">OWC-DMM</strain>
    </source>
</reference>
<dbReference type="SUPFAM" id="SSF52768">
    <property type="entry name" value="Arginase/deacetylase"/>
    <property type="match status" value="1"/>
</dbReference>
<dbReference type="CDD" id="cd11599">
    <property type="entry name" value="HDAC_classII_2"/>
    <property type="match status" value="1"/>
</dbReference>
<dbReference type="PRINTS" id="PR01270">
    <property type="entry name" value="HDASUPER"/>
</dbReference>
<dbReference type="GO" id="GO:0004407">
    <property type="term" value="F:histone deacetylase activity"/>
    <property type="evidence" value="ECO:0007669"/>
    <property type="project" value="TreeGrafter"/>
</dbReference>
<dbReference type="Pfam" id="PF00850">
    <property type="entry name" value="Hist_deacetyl"/>
    <property type="match status" value="1"/>
</dbReference>
<comment type="similarity">
    <text evidence="1">Belongs to the histone deacetylase family.</text>
</comment>
<evidence type="ECO:0000313" key="3">
    <source>
        <dbReference type="EMBL" id="PPK76486.1"/>
    </source>
</evidence>
<evidence type="ECO:0000259" key="2">
    <source>
        <dbReference type="Pfam" id="PF00850"/>
    </source>
</evidence>
<evidence type="ECO:0000313" key="4">
    <source>
        <dbReference type="Proteomes" id="UP000240010"/>
    </source>
</evidence>
<protein>
    <submittedName>
        <fullName evidence="3">Acetoin utilization deacetylase AcuC-like enzyme</fullName>
    </submittedName>
</protein>
<dbReference type="InterPro" id="IPR037138">
    <property type="entry name" value="His_deacetylse_dom_sf"/>
</dbReference>
<dbReference type="AlphaFoldDB" id="A0A2S6HGB0"/>
<proteinExistence type="inferred from homology"/>
<dbReference type="InterPro" id="IPR000286">
    <property type="entry name" value="HDACs"/>
</dbReference>
<dbReference type="Gene3D" id="3.40.800.20">
    <property type="entry name" value="Histone deacetylase domain"/>
    <property type="match status" value="1"/>
</dbReference>
<feature type="domain" description="Histone deacetylase" evidence="2">
    <location>
        <begin position="20"/>
        <end position="305"/>
    </location>
</feature>
<comment type="caution">
    <text evidence="3">The sequence shown here is derived from an EMBL/GenBank/DDBJ whole genome shotgun (WGS) entry which is preliminary data.</text>
</comment>
<dbReference type="InterPro" id="IPR023696">
    <property type="entry name" value="Ureohydrolase_dom_sf"/>
</dbReference>
<evidence type="ECO:0000256" key="1">
    <source>
        <dbReference type="ARBA" id="ARBA00005947"/>
    </source>
</evidence>
<dbReference type="GO" id="GO:0040029">
    <property type="term" value="P:epigenetic regulation of gene expression"/>
    <property type="evidence" value="ECO:0007669"/>
    <property type="project" value="TreeGrafter"/>
</dbReference>
<name>A0A2S6HGB0_9GAMM</name>
<dbReference type="EMBL" id="PTIZ01000003">
    <property type="protein sequence ID" value="PPK76486.1"/>
    <property type="molecule type" value="Genomic_DNA"/>
</dbReference>
<sequence length="313" mass="34518">MRTLYYSHPDFLFHETGIGHPECPDRLRSIEKALSAPEFSNLIRQSPPLGTERQIRLIHPQFHIDAILEAIPEQGEHYLDHDTVLSPGSKQAAFRAVGAVCDAVDKVLTGKADNAFCAVRPPGHHAEPQLAMGFCLFNNIAIAANYARQQYQLERIAIVDFDVHHGNGTQAAFYNQPNVLYASSHEMPHYPGTGHPAETGVGNIINVPLAAGDSGIEFRQKYTHIILPALKIFKPELLLISAGFDAHKDDPLASIMLVEDDFKWVTQELMSVADHCCKGRVISALEGGYNLKALATSVAIHVKTLMTDRNNIE</sequence>
<gene>
    <name evidence="3" type="ORF">B0F87_10393</name>
</gene>
<accession>A0A2S6HGB0</accession>
<dbReference type="Proteomes" id="UP000240010">
    <property type="component" value="Unassembled WGS sequence"/>
</dbReference>
<dbReference type="PANTHER" id="PTHR10625">
    <property type="entry name" value="HISTONE DEACETYLASE HDAC1-RELATED"/>
    <property type="match status" value="1"/>
</dbReference>
<organism evidence="3 4">
    <name type="scientific">Methylobacter tundripaludum</name>
    <dbReference type="NCBI Taxonomy" id="173365"/>
    <lineage>
        <taxon>Bacteria</taxon>
        <taxon>Pseudomonadati</taxon>
        <taxon>Pseudomonadota</taxon>
        <taxon>Gammaproteobacteria</taxon>
        <taxon>Methylococcales</taxon>
        <taxon>Methylococcaceae</taxon>
        <taxon>Methylobacter</taxon>
    </lineage>
</organism>